<dbReference type="Gene3D" id="3.30.160.60">
    <property type="entry name" value="Classic Zinc Finger"/>
    <property type="match status" value="1"/>
</dbReference>
<gene>
    <name evidence="2" type="ORF">TrLO_g5574</name>
</gene>
<comment type="caution">
    <text evidence="2">The sequence shown here is derived from an EMBL/GenBank/DDBJ whole genome shotgun (WGS) entry which is preliminary data.</text>
</comment>
<dbReference type="Pfam" id="PF23223">
    <property type="entry name" value="zf-C2H2_ZNF462"/>
    <property type="match status" value="1"/>
</dbReference>
<dbReference type="Proteomes" id="UP001165122">
    <property type="component" value="Unassembled WGS sequence"/>
</dbReference>
<accession>A0A9W7E866</accession>
<dbReference type="AlphaFoldDB" id="A0A9W7E866"/>
<name>A0A9W7E866_9STRA</name>
<feature type="domain" description="C2H2-type" evidence="1">
    <location>
        <begin position="87"/>
        <end position="112"/>
    </location>
</feature>
<organism evidence="2 3">
    <name type="scientific">Triparma laevis f. longispina</name>
    <dbReference type="NCBI Taxonomy" id="1714387"/>
    <lineage>
        <taxon>Eukaryota</taxon>
        <taxon>Sar</taxon>
        <taxon>Stramenopiles</taxon>
        <taxon>Ochrophyta</taxon>
        <taxon>Bolidophyceae</taxon>
        <taxon>Parmales</taxon>
        <taxon>Triparmaceae</taxon>
        <taxon>Triparma</taxon>
    </lineage>
</organism>
<evidence type="ECO:0000313" key="3">
    <source>
        <dbReference type="Proteomes" id="UP001165122"/>
    </source>
</evidence>
<keyword evidence="3" id="KW-1185">Reference proteome</keyword>
<dbReference type="OrthoDB" id="3561125at2759"/>
<dbReference type="SMART" id="SM00355">
    <property type="entry name" value="ZnF_C2H2"/>
    <property type="match status" value="2"/>
</dbReference>
<reference evidence="3" key="1">
    <citation type="journal article" date="2023" name="Commun. Biol.">
        <title>Genome analysis of Parmales, the sister group of diatoms, reveals the evolutionary specialization of diatoms from phago-mixotrophs to photoautotrophs.</title>
        <authorList>
            <person name="Ban H."/>
            <person name="Sato S."/>
            <person name="Yoshikawa S."/>
            <person name="Yamada K."/>
            <person name="Nakamura Y."/>
            <person name="Ichinomiya M."/>
            <person name="Sato N."/>
            <person name="Blanc-Mathieu R."/>
            <person name="Endo H."/>
            <person name="Kuwata A."/>
            <person name="Ogata H."/>
        </authorList>
    </citation>
    <scope>NUCLEOTIDE SEQUENCE [LARGE SCALE GENOMIC DNA]</scope>
    <source>
        <strain evidence="3">NIES 3700</strain>
    </source>
</reference>
<evidence type="ECO:0000313" key="2">
    <source>
        <dbReference type="EMBL" id="GMH69542.1"/>
    </source>
</evidence>
<dbReference type="EMBL" id="BRXW01000608">
    <property type="protein sequence ID" value="GMH69542.1"/>
    <property type="molecule type" value="Genomic_DNA"/>
</dbReference>
<feature type="domain" description="C2H2-type" evidence="1">
    <location>
        <begin position="119"/>
        <end position="142"/>
    </location>
</feature>
<proteinExistence type="predicted"/>
<dbReference type="InterPro" id="IPR013087">
    <property type="entry name" value="Znf_C2H2_type"/>
</dbReference>
<evidence type="ECO:0000259" key="1">
    <source>
        <dbReference type="SMART" id="SM00355"/>
    </source>
</evidence>
<protein>
    <recommendedName>
        <fullName evidence="1">C2H2-type domain-containing protein</fullName>
    </recommendedName>
</protein>
<dbReference type="InterPro" id="IPR057830">
    <property type="entry name" value="Znf_C2H2_ZNF462_N"/>
</dbReference>
<sequence>MSKRRPSDAREVIEGDRGVTYTRLDLDNKNINGTPHSVIDNQSIATFMSEDTWGDESVEVTVRKARRKQGGQRIEGVERDRINVVWFPCNEDNCDYKAKLACNLKRHKKDIHKISVVWYQCDSCEYKAKSAGEIKKHKQSVHNIDVVWHQCDSCDYEQQAAGNLKKHK</sequence>